<protein>
    <submittedName>
        <fullName evidence="9">Fe-S-cluster-containing hydrogenase subunit</fullName>
    </submittedName>
</protein>
<feature type="domain" description="4Fe-4S ferredoxin-type" evidence="8">
    <location>
        <begin position="4"/>
        <end position="32"/>
    </location>
</feature>
<dbReference type="CDD" id="cd16371">
    <property type="entry name" value="DMSOR_beta_like"/>
    <property type="match status" value="1"/>
</dbReference>
<evidence type="ECO:0000256" key="1">
    <source>
        <dbReference type="ARBA" id="ARBA00022448"/>
    </source>
</evidence>
<evidence type="ECO:0000259" key="8">
    <source>
        <dbReference type="PROSITE" id="PS51379"/>
    </source>
</evidence>
<keyword evidence="1" id="KW-0813">Transport</keyword>
<dbReference type="PANTHER" id="PTHR43177">
    <property type="entry name" value="PROTEIN NRFC"/>
    <property type="match status" value="1"/>
</dbReference>
<dbReference type="AlphaFoldDB" id="C7N2X2"/>
<dbReference type="GO" id="GO:0051539">
    <property type="term" value="F:4 iron, 4 sulfur cluster binding"/>
    <property type="evidence" value="ECO:0007669"/>
    <property type="project" value="UniProtKB-KW"/>
</dbReference>
<evidence type="ECO:0000256" key="6">
    <source>
        <dbReference type="ARBA" id="ARBA00023004"/>
    </source>
</evidence>
<keyword evidence="10" id="KW-1185">Reference proteome</keyword>
<dbReference type="Gene3D" id="3.30.70.20">
    <property type="match status" value="2"/>
</dbReference>
<dbReference type="eggNOG" id="COG0437">
    <property type="taxonomic scope" value="Bacteria"/>
</dbReference>
<evidence type="ECO:0000313" key="10">
    <source>
        <dbReference type="Proteomes" id="UP000002026"/>
    </source>
</evidence>
<name>C7N2X2_SLAHD</name>
<dbReference type="PROSITE" id="PS51379">
    <property type="entry name" value="4FE4S_FER_2"/>
    <property type="match status" value="3"/>
</dbReference>
<evidence type="ECO:0000256" key="3">
    <source>
        <dbReference type="ARBA" id="ARBA00022723"/>
    </source>
</evidence>
<evidence type="ECO:0000256" key="2">
    <source>
        <dbReference type="ARBA" id="ARBA00022485"/>
    </source>
</evidence>
<gene>
    <name evidence="9" type="ordered locus">Shel_04320</name>
</gene>
<dbReference type="RefSeq" id="WP_012797599.1">
    <property type="nucleotide sequence ID" value="NC_013165.1"/>
</dbReference>
<keyword evidence="5" id="KW-0249">Electron transport</keyword>
<dbReference type="InterPro" id="IPR017896">
    <property type="entry name" value="4Fe4S_Fe-S-bd"/>
</dbReference>
<keyword evidence="2" id="KW-0004">4Fe-4S</keyword>
<reference evidence="9 10" key="1">
    <citation type="journal article" date="2009" name="Stand. Genomic Sci.">
        <title>Complete genome sequence of Slackia heliotrinireducens type strain (RHS 1).</title>
        <authorList>
            <person name="Pukall R."/>
            <person name="Lapidus A."/>
            <person name="Nolan M."/>
            <person name="Copeland A."/>
            <person name="Glavina Del Rio T."/>
            <person name="Lucas S."/>
            <person name="Chen F."/>
            <person name="Tice H."/>
            <person name="Cheng J.F."/>
            <person name="Chertkov O."/>
            <person name="Bruce D."/>
            <person name="Goodwin L."/>
            <person name="Kuske C."/>
            <person name="Brettin T."/>
            <person name="Detter J.C."/>
            <person name="Han C."/>
            <person name="Pitluck S."/>
            <person name="Pati A."/>
            <person name="Mavrommatis K."/>
            <person name="Ivanova N."/>
            <person name="Ovchinnikova G."/>
            <person name="Chen A."/>
            <person name="Palaniappan K."/>
            <person name="Schneider S."/>
            <person name="Rohde M."/>
            <person name="Chain P."/>
            <person name="D'haeseleer P."/>
            <person name="Goker M."/>
            <person name="Bristow J."/>
            <person name="Eisen J.A."/>
            <person name="Markowitz V."/>
            <person name="Kyrpides N.C."/>
            <person name="Klenk H.P."/>
            <person name="Hugenholtz P."/>
        </authorList>
    </citation>
    <scope>NUCLEOTIDE SEQUENCE [LARGE SCALE GENOMIC DNA]</scope>
    <source>
        <strain evidence="10">ATCC 29202 / DSM 20476 / NCTC 11029 / RHS 1</strain>
    </source>
</reference>
<keyword evidence="4" id="KW-0677">Repeat</keyword>
<keyword evidence="3" id="KW-0479">Metal-binding</keyword>
<dbReference type="KEGG" id="shi:Shel_04320"/>
<accession>C7N2X2</accession>
<sequence>MAQFAFFFDGTRCNGCKTCVMSCKDLHDLPAERSFGRVYEYEKTSGWTVDENGFNIPGEIYGYFVSLSCNHCDSPACVAACPTGACMKDEESGVVSIDEEICIGSGECVTACPYFAPSLNEETNKGEKCDGCAARVAEGMAPMCVEACPQRALTFGDASEVPEGFERANIAPLPGMDGTMPNLYIKASKSAAKAGDTAGHVANLPETM</sequence>
<dbReference type="Pfam" id="PF12800">
    <property type="entry name" value="Fer4_4"/>
    <property type="match status" value="1"/>
</dbReference>
<dbReference type="Pfam" id="PF13247">
    <property type="entry name" value="Fer4_11"/>
    <property type="match status" value="1"/>
</dbReference>
<dbReference type="InterPro" id="IPR050954">
    <property type="entry name" value="ET_IronSulfur_Cluster-Binding"/>
</dbReference>
<proteinExistence type="predicted"/>
<dbReference type="EMBL" id="CP001684">
    <property type="protein sequence ID" value="ACV21493.1"/>
    <property type="molecule type" value="Genomic_DNA"/>
</dbReference>
<evidence type="ECO:0000256" key="5">
    <source>
        <dbReference type="ARBA" id="ARBA00022982"/>
    </source>
</evidence>
<dbReference type="GO" id="GO:0046872">
    <property type="term" value="F:metal ion binding"/>
    <property type="evidence" value="ECO:0007669"/>
    <property type="project" value="UniProtKB-KW"/>
</dbReference>
<evidence type="ECO:0000256" key="7">
    <source>
        <dbReference type="ARBA" id="ARBA00023014"/>
    </source>
</evidence>
<dbReference type="Proteomes" id="UP000002026">
    <property type="component" value="Chromosome"/>
</dbReference>
<evidence type="ECO:0000256" key="4">
    <source>
        <dbReference type="ARBA" id="ARBA00022737"/>
    </source>
</evidence>
<dbReference type="PANTHER" id="PTHR43177:SF5">
    <property type="entry name" value="ANAEROBIC DIMETHYL SULFOXIDE REDUCTASE CHAIN B-RELATED"/>
    <property type="match status" value="1"/>
</dbReference>
<evidence type="ECO:0000313" key="9">
    <source>
        <dbReference type="EMBL" id="ACV21493.1"/>
    </source>
</evidence>
<dbReference type="HOGENOM" id="CLU_043374_2_0_11"/>
<organism evidence="9 10">
    <name type="scientific">Slackia heliotrinireducens (strain ATCC 29202 / DSM 20476 / NCTC 11029 / RHS 1)</name>
    <name type="common">Peptococcus heliotrinreducens</name>
    <dbReference type="NCBI Taxonomy" id="471855"/>
    <lineage>
        <taxon>Bacteria</taxon>
        <taxon>Bacillati</taxon>
        <taxon>Actinomycetota</taxon>
        <taxon>Coriobacteriia</taxon>
        <taxon>Eggerthellales</taxon>
        <taxon>Eggerthellaceae</taxon>
        <taxon>Slackia</taxon>
    </lineage>
</organism>
<feature type="domain" description="4Fe-4S ferredoxin-type" evidence="8">
    <location>
        <begin position="61"/>
        <end position="91"/>
    </location>
</feature>
<dbReference type="SUPFAM" id="SSF54862">
    <property type="entry name" value="4Fe-4S ferredoxins"/>
    <property type="match status" value="1"/>
</dbReference>
<dbReference type="STRING" id="471855.Shel_04320"/>
<keyword evidence="7" id="KW-0411">Iron-sulfur</keyword>
<keyword evidence="6" id="KW-0408">Iron</keyword>
<feature type="domain" description="4Fe-4S ferredoxin-type" evidence="8">
    <location>
        <begin position="93"/>
        <end position="122"/>
    </location>
</feature>